<organism evidence="6 7">
    <name type="scientific">Stylophora pistillata</name>
    <name type="common">Smooth cauliflower coral</name>
    <dbReference type="NCBI Taxonomy" id="50429"/>
    <lineage>
        <taxon>Eukaryota</taxon>
        <taxon>Metazoa</taxon>
        <taxon>Cnidaria</taxon>
        <taxon>Anthozoa</taxon>
        <taxon>Hexacorallia</taxon>
        <taxon>Scleractinia</taxon>
        <taxon>Astrocoeniina</taxon>
        <taxon>Pocilloporidae</taxon>
        <taxon>Stylophora</taxon>
    </lineage>
</organism>
<dbReference type="Pfam" id="PF00651">
    <property type="entry name" value="BTB"/>
    <property type="match status" value="2"/>
</dbReference>
<sequence>MRKHIFKYYLERHHLDWQCSFCSLPRLGDSFFEDDLQTVALQAVGNDASVHEEVSWDEQINNGHGSRMRIPDFEEIVKEYMMNYNREFKAHRNVLSATSSFLCKLLQSDMKRENREGVVRFEEISGSAMVDVLEFIYTGTVEVTQKNAEELIAAGNYLIIPNLKTVSEDLWKRLQDGLKDKKARLTQMIKFRDQLFTFATYQNVERYDPILNVWSEINLMVSASENDNDEHQYFVAPAGLLFSEVTASSIMKVDHKGNVTEAGNTNLGLQKSAFELHSVIHSARKDAKCVFFLSAESVKADIDVKSYGISRDSGTNSWTELTINDPNKDILLKMDDLQSISTAEQSAFCVEMLKRLNIQRNLDYLCDIILVSKDNSEFKAHRNVLSAVSPFFCKLLQSDMKENRERVIRFDEISGSVMGDVLEFIYSGTVEVTQENAKELISAGNYLIIPSLKTVSGRFLEGEMSNSNCISTFYLAEKYDCDELICNSRKFIHENFASVGEMEEFLSLEAKEVARWISNDEIAVEAEASVFKIILKWVEHNKSERKAAFEELFPYVRLSFLSRDCLEDVVTNELVRENLACVKLVMDSTTKMATFASEDDLPQPPRKEKKQWKRLPDGSTERNQKTQMLTFRDQLYTFQEFSKAEKFDPVFNGWSKSDLTDVSVDNAIVTVVKGDMYAIEVNKPVGQSTIKRYNVELCTWQTVVESPQGCRNDSCVVAVGSYLYLMGGSAPGDAQYVTKAERFNTVEKQWEEIADMQQGRGGAFGEVSGGKIFVAGGVNQEGKVSERCEMYNVSTNEWQYIGSLNHGRVYGSMVCLKETLYVLGGSESSLRAVESYDSTKDKWIETTAIPMTSFPDETENTFTCCVLKIFKGVVDKAELFPNLTGFSVSVTQSQSAFGTGLFGSGSPGFGTRPFGSASPSQSGLCFGSGSPDFGIRPFGSASPSQSGLCFGVPRSQPVSNRPAGFTFGTPRS</sequence>
<dbReference type="SUPFAM" id="SSF117281">
    <property type="entry name" value="Kelch motif"/>
    <property type="match status" value="1"/>
</dbReference>
<dbReference type="Pfam" id="PF01344">
    <property type="entry name" value="Kelch_1"/>
    <property type="match status" value="3"/>
</dbReference>
<proteinExistence type="inferred from homology"/>
<gene>
    <name evidence="6" type="primary">klhl3</name>
    <name evidence="6" type="ORF">AWC38_SpisGene15734</name>
</gene>
<evidence type="ECO:0000256" key="4">
    <source>
        <dbReference type="SAM" id="MobiDB-lite"/>
    </source>
</evidence>
<keyword evidence="3" id="KW-0677">Repeat</keyword>
<dbReference type="InterPro" id="IPR011333">
    <property type="entry name" value="SKP1/BTB/POZ_sf"/>
</dbReference>
<dbReference type="SMART" id="SM00875">
    <property type="entry name" value="BACK"/>
    <property type="match status" value="1"/>
</dbReference>
<dbReference type="Gene3D" id="2.120.10.80">
    <property type="entry name" value="Kelch-type beta propeller"/>
    <property type="match status" value="1"/>
</dbReference>
<feature type="domain" description="BTB" evidence="5">
    <location>
        <begin position="71"/>
        <end position="145"/>
    </location>
</feature>
<comment type="similarity">
    <text evidence="1">Belongs to the aldolase class II family. Adducin subfamily.</text>
</comment>
<dbReference type="Pfam" id="PF07707">
    <property type="entry name" value="BACK"/>
    <property type="match status" value="1"/>
</dbReference>
<evidence type="ECO:0000259" key="5">
    <source>
        <dbReference type="PROSITE" id="PS50097"/>
    </source>
</evidence>
<dbReference type="SUPFAM" id="SSF54695">
    <property type="entry name" value="POZ domain"/>
    <property type="match status" value="2"/>
</dbReference>
<feature type="compositionally biased region" description="Basic and acidic residues" evidence="4">
    <location>
        <begin position="614"/>
        <end position="623"/>
    </location>
</feature>
<dbReference type="Proteomes" id="UP000225706">
    <property type="component" value="Unassembled WGS sequence"/>
</dbReference>
<dbReference type="InterPro" id="IPR011705">
    <property type="entry name" value="BACK"/>
</dbReference>
<dbReference type="Pfam" id="PF00596">
    <property type="entry name" value="Aldolase_II"/>
    <property type="match status" value="1"/>
</dbReference>
<dbReference type="Gene3D" id="3.30.710.10">
    <property type="entry name" value="Potassium Channel Kv1.1, Chain A"/>
    <property type="match status" value="2"/>
</dbReference>
<evidence type="ECO:0000256" key="1">
    <source>
        <dbReference type="ARBA" id="ARBA00006274"/>
    </source>
</evidence>
<keyword evidence="7" id="KW-1185">Reference proteome</keyword>
<keyword evidence="2" id="KW-0880">Kelch repeat</keyword>
<comment type="caution">
    <text evidence="6">The sequence shown here is derived from an EMBL/GenBank/DDBJ whole genome shotgun (WGS) entry which is preliminary data.</text>
</comment>
<dbReference type="Gene3D" id="1.25.40.420">
    <property type="match status" value="1"/>
</dbReference>
<evidence type="ECO:0000256" key="3">
    <source>
        <dbReference type="ARBA" id="ARBA00022737"/>
    </source>
</evidence>
<dbReference type="InterPro" id="IPR015915">
    <property type="entry name" value="Kelch-typ_b-propeller"/>
</dbReference>
<dbReference type="AlphaFoldDB" id="A0A2B4RSQ1"/>
<feature type="region of interest" description="Disordered" evidence="4">
    <location>
        <begin position="597"/>
        <end position="623"/>
    </location>
</feature>
<dbReference type="OrthoDB" id="3238794at2759"/>
<protein>
    <submittedName>
        <fullName evidence="6">Kelch-like protein 3</fullName>
    </submittedName>
</protein>
<dbReference type="SUPFAM" id="SSF53639">
    <property type="entry name" value="AraD/HMP-PK domain-like"/>
    <property type="match status" value="1"/>
</dbReference>
<evidence type="ECO:0000313" key="6">
    <source>
        <dbReference type="EMBL" id="PFX19849.1"/>
    </source>
</evidence>
<dbReference type="FunFam" id="1.25.40.420:FF:000001">
    <property type="entry name" value="Kelch-like family member 12"/>
    <property type="match status" value="1"/>
</dbReference>
<name>A0A2B4RSQ1_STYPI</name>
<evidence type="ECO:0000313" key="7">
    <source>
        <dbReference type="Proteomes" id="UP000225706"/>
    </source>
</evidence>
<accession>A0A2B4RSQ1</accession>
<dbReference type="EMBL" id="LSMT01000342">
    <property type="protein sequence ID" value="PFX19849.1"/>
    <property type="molecule type" value="Genomic_DNA"/>
</dbReference>
<dbReference type="SMART" id="SM00612">
    <property type="entry name" value="Kelch"/>
    <property type="match status" value="3"/>
</dbReference>
<dbReference type="CDD" id="cd18186">
    <property type="entry name" value="BTB_POZ_ZBTB_KLHL-like"/>
    <property type="match status" value="2"/>
</dbReference>
<dbReference type="PANTHER" id="PTHR24412:SF497">
    <property type="entry name" value="KELCH-LIKE PROTEIN 18"/>
    <property type="match status" value="1"/>
</dbReference>
<feature type="domain" description="BTB" evidence="5">
    <location>
        <begin position="366"/>
        <end position="434"/>
    </location>
</feature>
<dbReference type="InterPro" id="IPR001303">
    <property type="entry name" value="Aldolase_II/adducin_N"/>
</dbReference>
<dbReference type="PROSITE" id="PS50097">
    <property type="entry name" value="BTB"/>
    <property type="match status" value="2"/>
</dbReference>
<reference evidence="7" key="1">
    <citation type="journal article" date="2017" name="bioRxiv">
        <title>Comparative analysis of the genomes of Stylophora pistillata and Acropora digitifera provides evidence for extensive differences between species of corals.</title>
        <authorList>
            <person name="Voolstra C.R."/>
            <person name="Li Y."/>
            <person name="Liew Y.J."/>
            <person name="Baumgarten S."/>
            <person name="Zoccola D."/>
            <person name="Flot J.-F."/>
            <person name="Tambutte S."/>
            <person name="Allemand D."/>
            <person name="Aranda M."/>
        </authorList>
    </citation>
    <scope>NUCLEOTIDE SEQUENCE [LARGE SCALE GENOMIC DNA]</scope>
</reference>
<evidence type="ECO:0000256" key="2">
    <source>
        <dbReference type="ARBA" id="ARBA00022441"/>
    </source>
</evidence>
<dbReference type="InterPro" id="IPR036409">
    <property type="entry name" value="Aldolase_II/adducin_N_sf"/>
</dbReference>
<dbReference type="Gene3D" id="3.40.225.10">
    <property type="entry name" value="Class II aldolase/adducin N-terminal domain"/>
    <property type="match status" value="1"/>
</dbReference>
<dbReference type="SMART" id="SM00225">
    <property type="entry name" value="BTB"/>
    <property type="match status" value="2"/>
</dbReference>
<dbReference type="PANTHER" id="PTHR24412">
    <property type="entry name" value="KELCH PROTEIN"/>
    <property type="match status" value="1"/>
</dbReference>
<dbReference type="InterPro" id="IPR006652">
    <property type="entry name" value="Kelch_1"/>
</dbReference>
<dbReference type="InterPro" id="IPR000210">
    <property type="entry name" value="BTB/POZ_dom"/>
</dbReference>